<evidence type="ECO:0000256" key="1">
    <source>
        <dbReference type="SAM" id="Phobius"/>
    </source>
</evidence>
<evidence type="ECO:0000313" key="2">
    <source>
        <dbReference type="EMBL" id="MBW88124.1"/>
    </source>
</evidence>
<keyword evidence="1" id="KW-0472">Membrane</keyword>
<organism evidence="2">
    <name type="scientific">Rhizophora mucronata</name>
    <name type="common">Asiatic mangrove</name>
    <dbReference type="NCBI Taxonomy" id="61149"/>
    <lineage>
        <taxon>Eukaryota</taxon>
        <taxon>Viridiplantae</taxon>
        <taxon>Streptophyta</taxon>
        <taxon>Embryophyta</taxon>
        <taxon>Tracheophyta</taxon>
        <taxon>Spermatophyta</taxon>
        <taxon>Magnoliopsida</taxon>
        <taxon>eudicotyledons</taxon>
        <taxon>Gunneridae</taxon>
        <taxon>Pentapetalae</taxon>
        <taxon>rosids</taxon>
        <taxon>fabids</taxon>
        <taxon>Malpighiales</taxon>
        <taxon>Rhizophoraceae</taxon>
        <taxon>Rhizophora</taxon>
    </lineage>
</organism>
<proteinExistence type="predicted"/>
<reference evidence="2" key="1">
    <citation type="submission" date="2018-02" db="EMBL/GenBank/DDBJ databases">
        <title>Rhizophora mucronata_Transcriptome.</title>
        <authorList>
            <person name="Meera S.P."/>
            <person name="Sreeshan A."/>
            <person name="Augustine A."/>
        </authorList>
    </citation>
    <scope>NUCLEOTIDE SEQUENCE</scope>
    <source>
        <tissue evidence="2">Leaf</tissue>
    </source>
</reference>
<dbReference type="EMBL" id="GGEC01007641">
    <property type="protein sequence ID" value="MBW88124.1"/>
    <property type="molecule type" value="Transcribed_RNA"/>
</dbReference>
<feature type="transmembrane region" description="Helical" evidence="1">
    <location>
        <begin position="15"/>
        <end position="32"/>
    </location>
</feature>
<sequence>MCVIPDLYCASLVSLSYQLIITFCHSLAYWAWQNEVGIRQRKCFAGIEYFMHVVGSKIARICDLWNGGN</sequence>
<keyword evidence="1" id="KW-1133">Transmembrane helix</keyword>
<protein>
    <submittedName>
        <fullName evidence="2">Uncharacterized protein MANES_10G145800</fullName>
    </submittedName>
</protein>
<name>A0A2P2J3P5_RHIMU</name>
<dbReference type="AlphaFoldDB" id="A0A2P2J3P5"/>
<keyword evidence="1" id="KW-0812">Transmembrane</keyword>
<accession>A0A2P2J3P5</accession>